<comment type="subcellular location">
    <subcellularLocation>
        <location evidence="1 10">Cell membrane</location>
        <topology evidence="1 10">Multi-pass membrane protein</topology>
    </subcellularLocation>
</comment>
<dbReference type="SUPFAM" id="SSF81330">
    <property type="entry name" value="Gated mechanosensitive channel"/>
    <property type="match status" value="1"/>
</dbReference>
<dbReference type="NCBIfam" id="NF001843">
    <property type="entry name" value="PRK00567.1-4"/>
    <property type="match status" value="1"/>
</dbReference>
<comment type="function">
    <text evidence="10">Channel that opens in response to stretch forces in the membrane lipid bilayer. May participate in the regulation of osmotic pressure changes within the cell.</text>
</comment>
<organism evidence="11 12">
    <name type="scientific">Lysinibacillus louembei</name>
    <dbReference type="NCBI Taxonomy" id="1470088"/>
    <lineage>
        <taxon>Bacteria</taxon>
        <taxon>Bacillati</taxon>
        <taxon>Bacillota</taxon>
        <taxon>Bacilli</taxon>
        <taxon>Bacillales</taxon>
        <taxon>Bacillaceae</taxon>
        <taxon>Lysinibacillus</taxon>
    </lineage>
</organism>
<keyword evidence="4 10" id="KW-1003">Cell membrane</keyword>
<comment type="similarity">
    <text evidence="2 10">Belongs to the MscL family.</text>
</comment>
<keyword evidence="6 10" id="KW-1133">Transmembrane helix</keyword>
<comment type="subunit">
    <text evidence="10">Homopentamer.</text>
</comment>
<evidence type="ECO:0000256" key="3">
    <source>
        <dbReference type="ARBA" id="ARBA00022448"/>
    </source>
</evidence>
<dbReference type="Proteomes" id="UP001322664">
    <property type="component" value="Chromosome"/>
</dbReference>
<feature type="transmembrane region" description="Helical" evidence="10">
    <location>
        <begin position="38"/>
        <end position="61"/>
    </location>
</feature>
<sequence>MWKDFKEFAMRGNVIDLAVAVVIGAAFGKIVSSLVDDIIMPLIGILTGGIDLSKSFAFGIGDAQIKIGAFLQSIIDFTLIAFAIFMAIRIMNKLSKKKEEAIEEKAPEVDSKEELLKEIRDLLKEK</sequence>
<gene>
    <name evidence="10 11" type="primary">mscL</name>
    <name evidence="11" type="ORF">R6U77_14040</name>
</gene>
<evidence type="ECO:0000256" key="8">
    <source>
        <dbReference type="ARBA" id="ARBA00023136"/>
    </source>
</evidence>
<dbReference type="InterPro" id="IPR037673">
    <property type="entry name" value="MSC/AndL"/>
</dbReference>
<keyword evidence="8 10" id="KW-0472">Membrane</keyword>
<dbReference type="PROSITE" id="PS01327">
    <property type="entry name" value="MSCL"/>
    <property type="match status" value="1"/>
</dbReference>
<evidence type="ECO:0000256" key="7">
    <source>
        <dbReference type="ARBA" id="ARBA00023065"/>
    </source>
</evidence>
<keyword evidence="9 10" id="KW-0407">Ion channel</keyword>
<evidence type="ECO:0000256" key="9">
    <source>
        <dbReference type="ARBA" id="ARBA00023303"/>
    </source>
</evidence>
<name>A0ABZ0RVW7_9BACI</name>
<keyword evidence="3 10" id="KW-0813">Transport</keyword>
<protein>
    <recommendedName>
        <fullName evidence="10">Large-conductance mechanosensitive channel</fullName>
    </recommendedName>
</protein>
<feature type="transmembrane region" description="Helical" evidence="10">
    <location>
        <begin position="12"/>
        <end position="31"/>
    </location>
</feature>
<accession>A0ABZ0RVW7</accession>
<dbReference type="InterPro" id="IPR001185">
    <property type="entry name" value="MS_channel"/>
</dbReference>
<dbReference type="NCBIfam" id="TIGR00220">
    <property type="entry name" value="mscL"/>
    <property type="match status" value="1"/>
</dbReference>
<dbReference type="Pfam" id="PF01741">
    <property type="entry name" value="MscL"/>
    <property type="match status" value="1"/>
</dbReference>
<keyword evidence="7 10" id="KW-0406">Ion transport</keyword>
<proteinExistence type="inferred from homology"/>
<dbReference type="InterPro" id="IPR019823">
    <property type="entry name" value="Mechanosensitive_channel_CS"/>
</dbReference>
<evidence type="ECO:0000256" key="10">
    <source>
        <dbReference type="HAMAP-Rule" id="MF_00115"/>
    </source>
</evidence>
<evidence type="ECO:0000313" key="11">
    <source>
        <dbReference type="EMBL" id="WPK11000.1"/>
    </source>
</evidence>
<dbReference type="HAMAP" id="MF_00115">
    <property type="entry name" value="MscL"/>
    <property type="match status" value="1"/>
</dbReference>
<dbReference type="Gene3D" id="1.10.1200.120">
    <property type="entry name" value="Large-conductance mechanosensitive channel, MscL, domain 1"/>
    <property type="match status" value="1"/>
</dbReference>
<keyword evidence="12" id="KW-1185">Reference proteome</keyword>
<dbReference type="InterPro" id="IPR036019">
    <property type="entry name" value="MscL_channel"/>
</dbReference>
<reference evidence="11 12" key="1">
    <citation type="submission" date="2023-09" db="EMBL/GenBank/DDBJ databases">
        <authorList>
            <person name="Page C.A."/>
            <person name="Perez-Diaz I.M."/>
        </authorList>
    </citation>
    <scope>NUCLEOTIDE SEQUENCE [LARGE SCALE GENOMIC DNA]</scope>
    <source>
        <strain evidence="11 12">Ll15</strain>
    </source>
</reference>
<keyword evidence="5 10" id="KW-0812">Transmembrane</keyword>
<evidence type="ECO:0000256" key="4">
    <source>
        <dbReference type="ARBA" id="ARBA00022475"/>
    </source>
</evidence>
<dbReference type="PANTHER" id="PTHR30266">
    <property type="entry name" value="MECHANOSENSITIVE CHANNEL MSCL"/>
    <property type="match status" value="1"/>
</dbReference>
<evidence type="ECO:0000313" key="12">
    <source>
        <dbReference type="Proteomes" id="UP001322664"/>
    </source>
</evidence>
<dbReference type="PANTHER" id="PTHR30266:SF2">
    <property type="entry name" value="LARGE-CONDUCTANCE MECHANOSENSITIVE CHANNEL"/>
    <property type="match status" value="1"/>
</dbReference>
<feature type="transmembrane region" description="Helical" evidence="10">
    <location>
        <begin position="67"/>
        <end position="88"/>
    </location>
</feature>
<dbReference type="RefSeq" id="WP_293920435.1">
    <property type="nucleotide sequence ID" value="NZ_CP137624.1"/>
</dbReference>
<evidence type="ECO:0000256" key="1">
    <source>
        <dbReference type="ARBA" id="ARBA00004651"/>
    </source>
</evidence>
<dbReference type="EMBL" id="CP137624">
    <property type="protein sequence ID" value="WPK11000.1"/>
    <property type="molecule type" value="Genomic_DNA"/>
</dbReference>
<evidence type="ECO:0000256" key="2">
    <source>
        <dbReference type="ARBA" id="ARBA00007254"/>
    </source>
</evidence>
<evidence type="ECO:0000256" key="5">
    <source>
        <dbReference type="ARBA" id="ARBA00022692"/>
    </source>
</evidence>
<evidence type="ECO:0000256" key="6">
    <source>
        <dbReference type="ARBA" id="ARBA00022989"/>
    </source>
</evidence>
<dbReference type="PRINTS" id="PR01264">
    <property type="entry name" value="MECHCHANNEL"/>
</dbReference>